<organism evidence="2 3">
    <name type="scientific">Paenibacillus amylolyticus</name>
    <dbReference type="NCBI Taxonomy" id="1451"/>
    <lineage>
        <taxon>Bacteria</taxon>
        <taxon>Bacillati</taxon>
        <taxon>Bacillota</taxon>
        <taxon>Bacilli</taxon>
        <taxon>Bacillales</taxon>
        <taxon>Paenibacillaceae</taxon>
        <taxon>Paenibacillus</taxon>
    </lineage>
</organism>
<proteinExistence type="predicted"/>
<keyword evidence="1" id="KW-0472">Membrane</keyword>
<comment type="caution">
    <text evidence="2">The sequence shown here is derived from an EMBL/GenBank/DDBJ whole genome shotgun (WGS) entry which is preliminary data.</text>
</comment>
<keyword evidence="1" id="KW-1133">Transmembrane helix</keyword>
<protein>
    <submittedName>
        <fullName evidence="2">Uncharacterized protein</fullName>
    </submittedName>
</protein>
<keyword evidence="1" id="KW-0812">Transmembrane</keyword>
<feature type="transmembrane region" description="Helical" evidence="1">
    <location>
        <begin position="6"/>
        <end position="25"/>
    </location>
</feature>
<dbReference type="Proteomes" id="UP001254832">
    <property type="component" value="Unassembled WGS sequence"/>
</dbReference>
<evidence type="ECO:0000313" key="3">
    <source>
        <dbReference type="Proteomes" id="UP001254832"/>
    </source>
</evidence>
<reference evidence="2" key="1">
    <citation type="submission" date="2023-07" db="EMBL/GenBank/DDBJ databases">
        <title>Sorghum-associated microbial communities from plants grown in Nebraska, USA.</title>
        <authorList>
            <person name="Schachtman D."/>
        </authorList>
    </citation>
    <scope>NUCLEOTIDE SEQUENCE</scope>
    <source>
        <strain evidence="2">BE80</strain>
    </source>
</reference>
<accession>A0AAP5H1T9</accession>
<evidence type="ECO:0000313" key="2">
    <source>
        <dbReference type="EMBL" id="MDR6723730.1"/>
    </source>
</evidence>
<sequence length="30" mass="3438">MTYIIILVAIMVVGMVGMGWFYMVVDKDKN</sequence>
<evidence type="ECO:0000256" key="1">
    <source>
        <dbReference type="SAM" id="Phobius"/>
    </source>
</evidence>
<dbReference type="EMBL" id="JAVDTR010000005">
    <property type="protein sequence ID" value="MDR6723730.1"/>
    <property type="molecule type" value="Genomic_DNA"/>
</dbReference>
<name>A0AAP5H1T9_PAEAM</name>
<dbReference type="AlphaFoldDB" id="A0AAP5H1T9"/>
<gene>
    <name evidence="2" type="ORF">J2W91_002192</name>
</gene>